<proteinExistence type="predicted"/>
<feature type="region of interest" description="Disordered" evidence="1">
    <location>
        <begin position="48"/>
        <end position="69"/>
    </location>
</feature>
<evidence type="ECO:0000313" key="2">
    <source>
        <dbReference type="EMBL" id="GBP27100.1"/>
    </source>
</evidence>
<comment type="caution">
    <text evidence="2">The sequence shown here is derived from an EMBL/GenBank/DDBJ whole genome shotgun (WGS) entry which is preliminary data.</text>
</comment>
<dbReference type="AlphaFoldDB" id="A0A4C1ULQ1"/>
<keyword evidence="3" id="KW-1185">Reference proteome</keyword>
<sequence>MKQKSKQCYDDLALSAWTFETIRQRKSALVTPLALRVSMGGDDHLISGGMHNHLPSKLTDARDTPPVPSFKVRKQHVVRRWTDPTARLPIRAQSTTGRPVLERETEFEFVYVLGMLHEPARAGAVRLSIS</sequence>
<evidence type="ECO:0000313" key="3">
    <source>
        <dbReference type="Proteomes" id="UP000299102"/>
    </source>
</evidence>
<accession>A0A4C1ULQ1</accession>
<dbReference type="OrthoDB" id="296793at2759"/>
<reference evidence="2 3" key="1">
    <citation type="journal article" date="2019" name="Commun. Biol.">
        <title>The bagworm genome reveals a unique fibroin gene that provides high tensile strength.</title>
        <authorList>
            <person name="Kono N."/>
            <person name="Nakamura H."/>
            <person name="Ohtoshi R."/>
            <person name="Tomita M."/>
            <person name="Numata K."/>
            <person name="Arakawa K."/>
        </authorList>
    </citation>
    <scope>NUCLEOTIDE SEQUENCE [LARGE SCALE GENOMIC DNA]</scope>
</reference>
<gene>
    <name evidence="2" type="ORF">EVAR_16770_1</name>
</gene>
<name>A0A4C1ULQ1_EUMVA</name>
<organism evidence="2 3">
    <name type="scientific">Eumeta variegata</name>
    <name type="common">Bagworm moth</name>
    <name type="synonym">Eumeta japonica</name>
    <dbReference type="NCBI Taxonomy" id="151549"/>
    <lineage>
        <taxon>Eukaryota</taxon>
        <taxon>Metazoa</taxon>
        <taxon>Ecdysozoa</taxon>
        <taxon>Arthropoda</taxon>
        <taxon>Hexapoda</taxon>
        <taxon>Insecta</taxon>
        <taxon>Pterygota</taxon>
        <taxon>Neoptera</taxon>
        <taxon>Endopterygota</taxon>
        <taxon>Lepidoptera</taxon>
        <taxon>Glossata</taxon>
        <taxon>Ditrysia</taxon>
        <taxon>Tineoidea</taxon>
        <taxon>Psychidae</taxon>
        <taxon>Oiketicinae</taxon>
        <taxon>Eumeta</taxon>
    </lineage>
</organism>
<dbReference type="Proteomes" id="UP000299102">
    <property type="component" value="Unassembled WGS sequence"/>
</dbReference>
<evidence type="ECO:0000256" key="1">
    <source>
        <dbReference type="SAM" id="MobiDB-lite"/>
    </source>
</evidence>
<protein>
    <submittedName>
        <fullName evidence="2">Uncharacterized protein</fullName>
    </submittedName>
</protein>
<dbReference type="EMBL" id="BGZK01000189">
    <property type="protein sequence ID" value="GBP27100.1"/>
    <property type="molecule type" value="Genomic_DNA"/>
</dbReference>